<feature type="compositionally biased region" description="Basic and acidic residues" evidence="1">
    <location>
        <begin position="95"/>
        <end position="115"/>
    </location>
</feature>
<sequence>MPNFFERASAGLSSLLNDATIRARAAKSTGAALGRAGGDLGERLIEALKTAARVRRDGALETSELCDLQVGVNCYADSPGFMRTQLWESLLDRAERERGDDGRARSGADAGRSEEGETLDDMCAILAADGYYETLQEAFEAKSEREREAENSGSTGDGRDGKEWRENVGASIERDLKRTFPHHEFFVASTAKGDAGRAALANILKAYAMHDSKVGYCQGMAFVAGLLLIYLPENRAFAAFVTLMEGSDFRSMYVHSMEGLKVRLRQLGAVVRAKNPTLAHHLEAHDVTPVLYASGWFMSAFASDFPVRFSGRVMDCLLAQRSPSLIMRICLAILNEAAGDLLKLGDFEAIVVYLRTEPRAWSYERLNAVMESALSMHDLTDENVERMDKGAVATEDVVQCTPSPALAKGPSTEDPLIDASDVAESPRSPAHARSPSAVDDDKILDVIAMLDDWTTIEYDAENE</sequence>
<name>A0A090M162_OSTTA</name>
<keyword evidence="5" id="KW-1185">Reference proteome</keyword>
<evidence type="ECO:0000313" key="3">
    <source>
        <dbReference type="EMBL" id="CEF97921.1"/>
    </source>
</evidence>
<dbReference type="PROSITE" id="PS50086">
    <property type="entry name" value="TBC_RABGAP"/>
    <property type="match status" value="1"/>
</dbReference>
<proteinExistence type="predicted"/>
<dbReference type="InterPro" id="IPR000195">
    <property type="entry name" value="Rab-GAP-TBC_dom"/>
</dbReference>
<protein>
    <submittedName>
        <fullName evidence="3 4">Rab-GTPase-TBC domain</fullName>
    </submittedName>
</protein>
<dbReference type="EMBL" id="KZ155776">
    <property type="protein sequence ID" value="OUS48051.1"/>
    <property type="molecule type" value="Genomic_DNA"/>
</dbReference>
<gene>
    <name evidence="4" type="ORF">BE221DRAFT_190408</name>
    <name evidence="3" type="ORF">OT_ostta05g01570</name>
</gene>
<dbReference type="OrthoDB" id="294251at2759"/>
<evidence type="ECO:0000256" key="1">
    <source>
        <dbReference type="SAM" id="MobiDB-lite"/>
    </source>
</evidence>
<dbReference type="PANTHER" id="PTHR47219">
    <property type="entry name" value="RAB GTPASE-ACTIVATING PROTEIN 1-LIKE"/>
    <property type="match status" value="1"/>
</dbReference>
<evidence type="ECO:0000259" key="2">
    <source>
        <dbReference type="PROSITE" id="PS50086"/>
    </source>
</evidence>
<accession>A0A1Y5IEY7</accession>
<dbReference type="InParanoid" id="A0A090M162"/>
<dbReference type="Gene3D" id="1.10.472.80">
    <property type="entry name" value="Ypt/Rab-GAP domain of gyp1p, domain 3"/>
    <property type="match status" value="1"/>
</dbReference>
<feature type="domain" description="Rab-GAP TBC" evidence="2">
    <location>
        <begin position="77"/>
        <end position="321"/>
    </location>
</feature>
<accession>A0A454XQ01</accession>
<dbReference type="Proteomes" id="UP000195557">
    <property type="component" value="Unassembled WGS sequence"/>
</dbReference>
<dbReference type="PANTHER" id="PTHR47219:SF9">
    <property type="entry name" value="GTPASE ACTIVATING PROTEIN AND CENTROSOME-ASSOCIATED, ISOFORM B"/>
    <property type="match status" value="1"/>
</dbReference>
<dbReference type="Proteomes" id="UP000009170">
    <property type="component" value="Unassembled WGS sequence"/>
</dbReference>
<dbReference type="InterPro" id="IPR050302">
    <property type="entry name" value="Rab_GAP_TBC_domain"/>
</dbReference>
<reference evidence="4" key="3">
    <citation type="submission" date="2017-04" db="EMBL/GenBank/DDBJ databases">
        <title>Population genomics of picophytoplankton unveils novel chromosome hypervariability.</title>
        <authorList>
            <consortium name="DOE Joint Genome Institute"/>
            <person name="Blanc-Mathieu R."/>
            <person name="Krasovec M."/>
            <person name="Hebrard M."/>
            <person name="Yau S."/>
            <person name="Desgranges E."/>
            <person name="Martin J."/>
            <person name="Schackwitz W."/>
            <person name="Kuo A."/>
            <person name="Salin G."/>
            <person name="Donnadieu C."/>
            <person name="Desdevises Y."/>
            <person name="Sanchez-Ferandin S."/>
            <person name="Moreau H."/>
            <person name="Rivals E."/>
            <person name="Grigoriev I.V."/>
            <person name="Grimsley N."/>
            <person name="Eyre-Walker A."/>
            <person name="Piganeau G."/>
        </authorList>
    </citation>
    <scope>NUCLEOTIDE SEQUENCE [LARGE SCALE GENOMIC DNA]</scope>
    <source>
        <strain evidence="4">RCC 1115</strain>
    </source>
</reference>
<evidence type="ECO:0000313" key="5">
    <source>
        <dbReference type="Proteomes" id="UP000009170"/>
    </source>
</evidence>
<dbReference type="AlphaFoldDB" id="A0A090M162"/>
<reference evidence="3 5" key="1">
    <citation type="journal article" date="2006" name="Proc. Natl. Acad. Sci. U.S.A.">
        <title>Genome analysis of the smallest free-living eukaryote Ostreococcus tauri unveils many unique features.</title>
        <authorList>
            <person name="Derelle E."/>
            <person name="Ferraz C."/>
            <person name="Rombauts S."/>
            <person name="Rouze P."/>
            <person name="Worden A.Z."/>
            <person name="Robbens S."/>
            <person name="Partensky F."/>
            <person name="Degroeve S."/>
            <person name="Echeynie S."/>
            <person name="Cooke R."/>
            <person name="Saeys Y."/>
            <person name="Wuyts J."/>
            <person name="Jabbari K."/>
            <person name="Bowler C."/>
            <person name="Panaud O."/>
            <person name="Piegu B."/>
            <person name="Ball S.G."/>
            <person name="Ral J.-P."/>
            <person name="Bouget F.-Y."/>
            <person name="Piganeau G."/>
            <person name="De Baets B."/>
            <person name="Picard A."/>
            <person name="Delseny M."/>
            <person name="Demaille J."/>
            <person name="Van de Peer Y."/>
            <person name="Moreau H."/>
        </authorList>
    </citation>
    <scope>NUCLEOTIDE SEQUENCE [LARGE SCALE GENOMIC DNA]</scope>
    <source>
        <strain evidence="3 5">OTTH0595</strain>
    </source>
</reference>
<reference evidence="3" key="2">
    <citation type="journal article" date="2014" name="BMC Genomics">
        <title>An improved genome of the model marine alga Ostreococcus tauri unfolds by assessing Illumina de novo assemblies.</title>
        <authorList>
            <person name="Blanc-Mathieu R."/>
            <person name="Verhelst B."/>
            <person name="Derelle E."/>
            <person name="Rombauts S."/>
            <person name="Bouget F.Y."/>
            <person name="Carre I."/>
            <person name="Chateau A."/>
            <person name="Eyre-Walker A."/>
            <person name="Grimsley N."/>
            <person name="Moreau H."/>
            <person name="Piegu B."/>
            <person name="Rivals E."/>
            <person name="Schackwitz W."/>
            <person name="Van de Peer Y."/>
            <person name="Piganeau G."/>
        </authorList>
    </citation>
    <scope>NUCLEOTIDE SEQUENCE</scope>
    <source>
        <strain evidence="3">RCC4221</strain>
    </source>
</reference>
<dbReference type="EMBL" id="CAID01000005">
    <property type="protein sequence ID" value="CEF97921.1"/>
    <property type="molecule type" value="Genomic_DNA"/>
</dbReference>
<dbReference type="FunFam" id="1.10.8.270:FF:000016">
    <property type="entry name" value="TBC1 domain family member 2A"/>
    <property type="match status" value="1"/>
</dbReference>
<dbReference type="GO" id="GO:0031267">
    <property type="term" value="F:small GTPase binding"/>
    <property type="evidence" value="ECO:0007669"/>
    <property type="project" value="TreeGrafter"/>
</dbReference>
<feature type="compositionally biased region" description="Low complexity" evidence="1">
    <location>
        <begin position="423"/>
        <end position="437"/>
    </location>
</feature>
<dbReference type="GO" id="GO:0005096">
    <property type="term" value="F:GTPase activator activity"/>
    <property type="evidence" value="ECO:0007669"/>
    <property type="project" value="TreeGrafter"/>
</dbReference>
<feature type="compositionally biased region" description="Basic and acidic residues" evidence="1">
    <location>
        <begin position="139"/>
        <end position="150"/>
    </location>
</feature>
<dbReference type="Gene3D" id="1.10.8.270">
    <property type="entry name" value="putative rabgap domain of human tbc1 domain family member 14 like domains"/>
    <property type="match status" value="1"/>
</dbReference>
<dbReference type="SUPFAM" id="SSF47923">
    <property type="entry name" value="Ypt/Rab-GAP domain of gyp1p"/>
    <property type="match status" value="2"/>
</dbReference>
<dbReference type="SMART" id="SM00164">
    <property type="entry name" value="TBC"/>
    <property type="match status" value="1"/>
</dbReference>
<accession>A0A090M162</accession>
<dbReference type="Pfam" id="PF00566">
    <property type="entry name" value="RabGAP-TBC"/>
    <property type="match status" value="1"/>
</dbReference>
<feature type="region of interest" description="Disordered" evidence="1">
    <location>
        <begin position="139"/>
        <end position="164"/>
    </location>
</feature>
<evidence type="ECO:0000313" key="4">
    <source>
        <dbReference type="EMBL" id="OUS48051.1"/>
    </source>
</evidence>
<feature type="region of interest" description="Disordered" evidence="1">
    <location>
        <begin position="95"/>
        <end position="117"/>
    </location>
</feature>
<organism evidence="3 5">
    <name type="scientific">Ostreococcus tauri</name>
    <name type="common">Marine green alga</name>
    <dbReference type="NCBI Taxonomy" id="70448"/>
    <lineage>
        <taxon>Eukaryota</taxon>
        <taxon>Viridiplantae</taxon>
        <taxon>Chlorophyta</taxon>
        <taxon>Mamiellophyceae</taxon>
        <taxon>Mamiellales</taxon>
        <taxon>Bathycoccaceae</taxon>
        <taxon>Ostreococcus</taxon>
    </lineage>
</organism>
<dbReference type="InterPro" id="IPR035969">
    <property type="entry name" value="Rab-GAP_TBC_sf"/>
</dbReference>
<feature type="region of interest" description="Disordered" evidence="1">
    <location>
        <begin position="402"/>
        <end position="437"/>
    </location>
</feature>